<dbReference type="AlphaFoldDB" id="A0A2I0J4R6"/>
<keyword evidence="2" id="KW-1185">Reference proteome</keyword>
<accession>A0A2I0J4R6</accession>
<sequence>MSLFTYPFTIVLNNVGAFPTPYSIGLFTRSSMPERKMSNLIITSFGRKLLVAILRSFTCGQTIRRQMSSLKASLPLASSSCVTTGYSTMEMSRGEWPTRRLGQVLGKCSTKVLVNRLIQFMFTTAISRRAQIKKFPD</sequence>
<evidence type="ECO:0000313" key="2">
    <source>
        <dbReference type="Proteomes" id="UP000233551"/>
    </source>
</evidence>
<evidence type="ECO:0000313" key="1">
    <source>
        <dbReference type="EMBL" id="PKI51215.1"/>
    </source>
</evidence>
<reference evidence="1 2" key="1">
    <citation type="submission" date="2017-11" db="EMBL/GenBank/DDBJ databases">
        <title>De-novo sequencing of pomegranate (Punica granatum L.) genome.</title>
        <authorList>
            <person name="Akparov Z."/>
            <person name="Amiraslanov A."/>
            <person name="Hajiyeva S."/>
            <person name="Abbasov M."/>
            <person name="Kaur K."/>
            <person name="Hamwieh A."/>
            <person name="Solovyev V."/>
            <person name="Salamov A."/>
            <person name="Braich B."/>
            <person name="Kosarev P."/>
            <person name="Mahmoud A."/>
            <person name="Hajiyev E."/>
            <person name="Babayeva S."/>
            <person name="Izzatullayeva V."/>
            <person name="Mammadov A."/>
            <person name="Mammadov A."/>
            <person name="Sharifova S."/>
            <person name="Ojaghi J."/>
            <person name="Eynullazada K."/>
            <person name="Bayramov B."/>
            <person name="Abdulazimova A."/>
            <person name="Shahmuradov I."/>
        </authorList>
    </citation>
    <scope>NUCLEOTIDE SEQUENCE [LARGE SCALE GENOMIC DNA]</scope>
    <source>
        <strain evidence="2">cv. AG2017</strain>
        <tissue evidence="1">Leaf</tissue>
    </source>
</reference>
<dbReference type="Proteomes" id="UP000233551">
    <property type="component" value="Unassembled WGS sequence"/>
</dbReference>
<comment type="caution">
    <text evidence="1">The sequence shown here is derived from an EMBL/GenBank/DDBJ whole genome shotgun (WGS) entry which is preliminary data.</text>
</comment>
<name>A0A2I0J4R6_PUNGR</name>
<proteinExistence type="predicted"/>
<dbReference type="EMBL" id="PGOL01002037">
    <property type="protein sequence ID" value="PKI51215.1"/>
    <property type="molecule type" value="Genomic_DNA"/>
</dbReference>
<organism evidence="1 2">
    <name type="scientific">Punica granatum</name>
    <name type="common">Pomegranate</name>
    <dbReference type="NCBI Taxonomy" id="22663"/>
    <lineage>
        <taxon>Eukaryota</taxon>
        <taxon>Viridiplantae</taxon>
        <taxon>Streptophyta</taxon>
        <taxon>Embryophyta</taxon>
        <taxon>Tracheophyta</taxon>
        <taxon>Spermatophyta</taxon>
        <taxon>Magnoliopsida</taxon>
        <taxon>eudicotyledons</taxon>
        <taxon>Gunneridae</taxon>
        <taxon>Pentapetalae</taxon>
        <taxon>rosids</taxon>
        <taxon>malvids</taxon>
        <taxon>Myrtales</taxon>
        <taxon>Lythraceae</taxon>
        <taxon>Punica</taxon>
    </lineage>
</organism>
<gene>
    <name evidence="1" type="ORF">CRG98_028394</name>
</gene>
<protein>
    <submittedName>
        <fullName evidence="1">Uncharacterized protein</fullName>
    </submittedName>
</protein>